<sequence>MAAVAGAALLTAPASAGTRPGAPAPAPAPTPAYYVGKAFDTCEAPSLAVMKAWRSSSYGAVGIYFGGRGRGCPGQRELSRAWVTSVHDMGWRLLPLFVGSQAPCVIAPAKRKYAIGTSPSLQGTQEAGDAVRAARALGIGAGSPLYLDIEAYRRDDARCVATTLSFVRAWNREVRRLGYVPGFYSSADSGVRDMEAQRKAGTKDLPSVMWFARWRGSPSLYVESSLHPTAWTPHARIHQYVGDVAESHGGRSLQIDRSAVDAPVAVVTTAPTP</sequence>
<keyword evidence="1" id="KW-0732">Signal</keyword>
<dbReference type="Proteomes" id="UP000037023">
    <property type="component" value="Unassembled WGS sequence"/>
</dbReference>
<name>A0A0L8LBP0_STRVR</name>
<dbReference type="SUPFAM" id="SSF51445">
    <property type="entry name" value="(Trans)glycosidases"/>
    <property type="match status" value="1"/>
</dbReference>
<dbReference type="PATRIC" id="fig|1938.6.peg.1124"/>
<evidence type="ECO:0000256" key="1">
    <source>
        <dbReference type="SAM" id="SignalP"/>
    </source>
</evidence>
<evidence type="ECO:0000259" key="2">
    <source>
        <dbReference type="Pfam" id="PF08924"/>
    </source>
</evidence>
<feature type="signal peptide" evidence="1">
    <location>
        <begin position="1"/>
        <end position="16"/>
    </location>
</feature>
<dbReference type="Gene3D" id="3.20.20.80">
    <property type="entry name" value="Glycosidases"/>
    <property type="match status" value="1"/>
</dbReference>
<dbReference type="InterPro" id="IPR015020">
    <property type="entry name" value="Rv2525c-like_Glyco_Hydro-like"/>
</dbReference>
<evidence type="ECO:0000313" key="3">
    <source>
        <dbReference type="EMBL" id="KOG35562.1"/>
    </source>
</evidence>
<organism evidence="3 4">
    <name type="scientific">Streptomyces viridochromogenes</name>
    <dbReference type="NCBI Taxonomy" id="1938"/>
    <lineage>
        <taxon>Bacteria</taxon>
        <taxon>Bacillati</taxon>
        <taxon>Actinomycetota</taxon>
        <taxon>Actinomycetes</taxon>
        <taxon>Kitasatosporales</taxon>
        <taxon>Streptomycetaceae</taxon>
        <taxon>Streptomyces</taxon>
    </lineage>
</organism>
<evidence type="ECO:0000313" key="4">
    <source>
        <dbReference type="Proteomes" id="UP000037023"/>
    </source>
</evidence>
<dbReference type="AlphaFoldDB" id="A0A0L8LBP0"/>
<gene>
    <name evidence="3" type="ORF">ADK34_05085</name>
</gene>
<dbReference type="Pfam" id="PF08924">
    <property type="entry name" value="Rv2525c_GlyHyd-like"/>
    <property type="match status" value="1"/>
</dbReference>
<feature type="domain" description="Rv2525c-like glycoside hydrolase-like" evidence="2">
    <location>
        <begin position="51"/>
        <end position="260"/>
    </location>
</feature>
<proteinExistence type="predicted"/>
<comment type="caution">
    <text evidence="3">The sequence shown here is derived from an EMBL/GenBank/DDBJ whole genome shotgun (WGS) entry which is preliminary data.</text>
</comment>
<dbReference type="InterPro" id="IPR017853">
    <property type="entry name" value="GH"/>
</dbReference>
<dbReference type="EMBL" id="LGUP01000027">
    <property type="protein sequence ID" value="KOG35562.1"/>
    <property type="molecule type" value="Genomic_DNA"/>
</dbReference>
<feature type="chain" id="PRO_5039002572" description="Rv2525c-like glycoside hydrolase-like domain-containing protein" evidence="1">
    <location>
        <begin position="17"/>
        <end position="273"/>
    </location>
</feature>
<protein>
    <recommendedName>
        <fullName evidence="2">Rv2525c-like glycoside hydrolase-like domain-containing protein</fullName>
    </recommendedName>
</protein>
<reference evidence="3 4" key="1">
    <citation type="submission" date="2015-06" db="EMBL/GenBank/DDBJ databases">
        <authorList>
            <person name="Hoefler B.C."/>
            <person name="Straight P.D."/>
        </authorList>
    </citation>
    <scope>NUCLEOTIDE SEQUENCE [LARGE SCALE GENOMIC DNA]</scope>
    <source>
        <strain evidence="3 4">NRRL 3427</strain>
    </source>
</reference>
<accession>A0A0L8LBP0</accession>